<feature type="compositionally biased region" description="Low complexity" evidence="4">
    <location>
        <begin position="77"/>
        <end position="92"/>
    </location>
</feature>
<dbReference type="SUPFAM" id="SSF50891">
    <property type="entry name" value="Cyclophilin-like"/>
    <property type="match status" value="1"/>
</dbReference>
<dbReference type="EMBL" id="BOMG01000027">
    <property type="protein sequence ID" value="GID53351.1"/>
    <property type="molecule type" value="Genomic_DNA"/>
</dbReference>
<keyword evidence="8" id="KW-1185">Reference proteome</keyword>
<evidence type="ECO:0000313" key="8">
    <source>
        <dbReference type="Proteomes" id="UP000612282"/>
    </source>
</evidence>
<evidence type="ECO:0000256" key="3">
    <source>
        <dbReference type="ARBA" id="ARBA00023235"/>
    </source>
</evidence>
<dbReference type="InterPro" id="IPR044665">
    <property type="entry name" value="E_coli_cyclophilin_A-like"/>
</dbReference>
<accession>A0ABQ3X4E5</accession>
<feature type="compositionally biased region" description="Basic and acidic residues" evidence="4">
    <location>
        <begin position="16"/>
        <end position="34"/>
    </location>
</feature>
<organism evidence="7 8">
    <name type="scientific">Actinoplanes couchii</name>
    <dbReference type="NCBI Taxonomy" id="403638"/>
    <lineage>
        <taxon>Bacteria</taxon>
        <taxon>Bacillati</taxon>
        <taxon>Actinomycetota</taxon>
        <taxon>Actinomycetes</taxon>
        <taxon>Micromonosporales</taxon>
        <taxon>Micromonosporaceae</taxon>
        <taxon>Actinoplanes</taxon>
    </lineage>
</organism>
<dbReference type="InterPro" id="IPR029000">
    <property type="entry name" value="Cyclophilin-like_dom_sf"/>
</dbReference>
<feature type="region of interest" description="Disordered" evidence="4">
    <location>
        <begin position="281"/>
        <end position="306"/>
    </location>
</feature>
<protein>
    <recommendedName>
        <fullName evidence="1">peptidylprolyl isomerase</fullName>
        <ecNumber evidence="1">5.2.1.8</ecNumber>
    </recommendedName>
</protein>
<name>A0ABQ3X4E5_9ACTN</name>
<comment type="caution">
    <text evidence="7">The sequence shown here is derived from an EMBL/GenBank/DDBJ whole genome shotgun (WGS) entry which is preliminary data.</text>
</comment>
<evidence type="ECO:0000256" key="1">
    <source>
        <dbReference type="ARBA" id="ARBA00013194"/>
    </source>
</evidence>
<reference evidence="7 8" key="1">
    <citation type="submission" date="2021-01" db="EMBL/GenBank/DDBJ databases">
        <title>Whole genome shotgun sequence of Actinoplanes couchii NBRC 106145.</title>
        <authorList>
            <person name="Komaki H."/>
            <person name="Tamura T."/>
        </authorList>
    </citation>
    <scope>NUCLEOTIDE SEQUENCE [LARGE SCALE GENOMIC DNA]</scope>
    <source>
        <strain evidence="7 8">NBRC 106145</strain>
    </source>
</reference>
<keyword evidence="5" id="KW-1133">Transmembrane helix</keyword>
<evidence type="ECO:0000256" key="2">
    <source>
        <dbReference type="ARBA" id="ARBA00023110"/>
    </source>
</evidence>
<keyword evidence="2" id="KW-0697">Rotamase</keyword>
<evidence type="ECO:0000313" key="7">
    <source>
        <dbReference type="EMBL" id="GID53351.1"/>
    </source>
</evidence>
<dbReference type="PANTHER" id="PTHR43246">
    <property type="entry name" value="PEPTIDYL-PROLYL CIS-TRANS ISOMERASE CYP38, CHLOROPLASTIC"/>
    <property type="match status" value="1"/>
</dbReference>
<keyword evidence="5" id="KW-0472">Membrane</keyword>
<dbReference type="PROSITE" id="PS50072">
    <property type="entry name" value="CSA_PPIASE_2"/>
    <property type="match status" value="1"/>
</dbReference>
<evidence type="ECO:0000256" key="5">
    <source>
        <dbReference type="SAM" id="Phobius"/>
    </source>
</evidence>
<sequence length="306" mass="31993">MSAKAESNMEETVSSIKDRQRAAARARLEKEMAERSAAARKRRQRQAIVGSALAVVVIAGIAFFVVQATRNDDNKSTEAAAADPSASAATEPSLPPAPAGTANCTWIPSDEATGGKVKDTGGTPAGNVPATGTDTLKLDTNLGVISATVDKTKAPCTAAAFEYLAAKKFWDNTKCHRLVSEGIKVLQCGDPFASGDGYRETDGTGGPNFMYPEENLPTEAQVTYPKGTIAMARTQQEATTGSQFFIVYEDIPATSLPAQYTVLGKITSGIDLVEKVGKAGSDNANGQSDGHPKTEVTIKSLTMAAA</sequence>
<dbReference type="Gene3D" id="2.40.100.10">
    <property type="entry name" value="Cyclophilin-like"/>
    <property type="match status" value="1"/>
</dbReference>
<dbReference type="GO" id="GO:0016853">
    <property type="term" value="F:isomerase activity"/>
    <property type="evidence" value="ECO:0007669"/>
    <property type="project" value="UniProtKB-KW"/>
</dbReference>
<proteinExistence type="predicted"/>
<keyword evidence="3 7" id="KW-0413">Isomerase</keyword>
<evidence type="ECO:0000256" key="4">
    <source>
        <dbReference type="SAM" id="MobiDB-lite"/>
    </source>
</evidence>
<feature type="transmembrane region" description="Helical" evidence="5">
    <location>
        <begin position="47"/>
        <end position="66"/>
    </location>
</feature>
<feature type="region of interest" description="Disordered" evidence="4">
    <location>
        <begin position="75"/>
        <end position="132"/>
    </location>
</feature>
<dbReference type="CDD" id="cd00317">
    <property type="entry name" value="cyclophilin"/>
    <property type="match status" value="1"/>
</dbReference>
<dbReference type="Pfam" id="PF00160">
    <property type="entry name" value="Pro_isomerase"/>
    <property type="match status" value="1"/>
</dbReference>
<dbReference type="EC" id="5.2.1.8" evidence="1"/>
<dbReference type="InterPro" id="IPR002130">
    <property type="entry name" value="Cyclophilin-type_PPIase_dom"/>
</dbReference>
<evidence type="ECO:0000259" key="6">
    <source>
        <dbReference type="PROSITE" id="PS50072"/>
    </source>
</evidence>
<gene>
    <name evidence="7" type="primary">ppiB_1</name>
    <name evidence="7" type="ORF">Aco03nite_017550</name>
</gene>
<feature type="region of interest" description="Disordered" evidence="4">
    <location>
        <begin position="1"/>
        <end position="43"/>
    </location>
</feature>
<dbReference type="Proteomes" id="UP000612282">
    <property type="component" value="Unassembled WGS sequence"/>
</dbReference>
<feature type="domain" description="PPIase cyclophilin-type" evidence="6">
    <location>
        <begin position="132"/>
        <end position="303"/>
    </location>
</feature>
<keyword evidence="5" id="KW-0812">Transmembrane</keyword>